<dbReference type="NCBIfam" id="TIGR00247">
    <property type="entry name" value="endolytic transglycosylase MltG"/>
    <property type="match status" value="1"/>
</dbReference>
<dbReference type="EC" id="4.2.2.29" evidence="7"/>
<evidence type="ECO:0000256" key="6">
    <source>
        <dbReference type="ARBA" id="ARBA00023316"/>
    </source>
</evidence>
<dbReference type="PANTHER" id="PTHR30518">
    <property type="entry name" value="ENDOLYTIC MUREIN TRANSGLYCOSYLASE"/>
    <property type="match status" value="1"/>
</dbReference>
<comment type="function">
    <text evidence="7">Functions as a peptidoglycan terminase that cleaves nascent peptidoglycan strands endolytically to terminate their elongation.</text>
</comment>
<feature type="compositionally biased region" description="Acidic residues" evidence="8">
    <location>
        <begin position="181"/>
        <end position="190"/>
    </location>
</feature>
<comment type="subcellular location">
    <subcellularLocation>
        <location evidence="7">Cell membrane</location>
        <topology evidence="7">Single-pass membrane protein</topology>
    </subcellularLocation>
</comment>
<protein>
    <recommendedName>
        <fullName evidence="7">Endolytic murein transglycosylase</fullName>
        <ecNumber evidence="7">4.2.2.29</ecNumber>
    </recommendedName>
    <alternativeName>
        <fullName evidence="7">Peptidoglycan lytic transglycosylase</fullName>
    </alternativeName>
    <alternativeName>
        <fullName evidence="7">Peptidoglycan polymerization terminase</fullName>
    </alternativeName>
</protein>
<dbReference type="PANTHER" id="PTHR30518:SF2">
    <property type="entry name" value="ENDOLYTIC MUREIN TRANSGLYCOSYLASE"/>
    <property type="match status" value="1"/>
</dbReference>
<dbReference type="InterPro" id="IPR003770">
    <property type="entry name" value="MLTG-like"/>
</dbReference>
<comment type="caution">
    <text evidence="9">The sequence shown here is derived from an EMBL/GenBank/DDBJ whole genome shotgun (WGS) entry which is preliminary data.</text>
</comment>
<organism evidence="9 10">
    <name type="scientific">Streptomyces marispadix</name>
    <dbReference type="NCBI Taxonomy" id="2922868"/>
    <lineage>
        <taxon>Bacteria</taxon>
        <taxon>Bacillati</taxon>
        <taxon>Actinomycetota</taxon>
        <taxon>Actinomycetes</taxon>
        <taxon>Kitasatosporales</taxon>
        <taxon>Streptomycetaceae</taxon>
        <taxon>Streptomyces</taxon>
    </lineage>
</organism>
<dbReference type="HAMAP" id="MF_02065">
    <property type="entry name" value="MltG"/>
    <property type="match status" value="1"/>
</dbReference>
<evidence type="ECO:0000256" key="1">
    <source>
        <dbReference type="ARBA" id="ARBA00022475"/>
    </source>
</evidence>
<reference evidence="9" key="2">
    <citation type="journal article" date="2023" name="Int. J. Syst. Evol. Microbiol.">
        <title>Streptomyces marispadix sp. nov., isolated from marine beach sediment of the Northern Coast of Portugal.</title>
        <authorList>
            <person name="dos Santos J.D.N."/>
            <person name="Vitorino I.R."/>
            <person name="Kallscheuer N."/>
            <person name="Srivastava A."/>
            <person name="Krautwurst S."/>
            <person name="Marz M."/>
            <person name="Jogler C."/>
            <person name="Lobo Da Cunha A."/>
            <person name="Catita J."/>
            <person name="Goncalves H."/>
            <person name="Gonzalez I."/>
            <person name="Reyes F."/>
            <person name="Lage O.M."/>
        </authorList>
    </citation>
    <scope>NUCLEOTIDE SEQUENCE</scope>
    <source>
        <strain evidence="9">M600PL45_2</strain>
    </source>
</reference>
<keyword evidence="2 7" id="KW-0812">Transmembrane</keyword>
<evidence type="ECO:0000256" key="8">
    <source>
        <dbReference type="SAM" id="MobiDB-lite"/>
    </source>
</evidence>
<evidence type="ECO:0000313" key="9">
    <source>
        <dbReference type="EMBL" id="MCH6159181.1"/>
    </source>
</evidence>
<comment type="catalytic activity">
    <reaction evidence="7">
        <text>a peptidoglycan chain = a peptidoglycan chain with N-acetyl-1,6-anhydromuramyl-[peptide] at the reducing end + a peptidoglycan chain with N-acetylglucosamine at the non-reducing end.</text>
        <dbReference type="EC" id="4.2.2.29"/>
    </reaction>
</comment>
<feature type="region of interest" description="Disordered" evidence="8">
    <location>
        <begin position="532"/>
        <end position="557"/>
    </location>
</feature>
<keyword evidence="3 7" id="KW-1133">Transmembrane helix</keyword>
<keyword evidence="6 7" id="KW-0961">Cell wall biogenesis/degradation</keyword>
<proteinExistence type="inferred from homology"/>
<reference evidence="9" key="1">
    <citation type="submission" date="2022-03" db="EMBL/GenBank/DDBJ databases">
        <authorList>
            <person name="Santos J.D.N."/>
            <person name="Kallscheuer N."/>
            <person name="Jogler C."/>
            <person name="Lage O.M."/>
        </authorList>
    </citation>
    <scope>NUCLEOTIDE SEQUENCE</scope>
    <source>
        <strain evidence="9">M600PL45_2</strain>
    </source>
</reference>
<feature type="compositionally biased region" description="Low complexity" evidence="8">
    <location>
        <begin position="105"/>
        <end position="143"/>
    </location>
</feature>
<evidence type="ECO:0000256" key="4">
    <source>
        <dbReference type="ARBA" id="ARBA00023136"/>
    </source>
</evidence>
<keyword evidence="1 7" id="KW-1003">Cell membrane</keyword>
<dbReference type="Proteomes" id="UP001166784">
    <property type="component" value="Unassembled WGS sequence"/>
</dbReference>
<feature type="compositionally biased region" description="Basic and acidic residues" evidence="8">
    <location>
        <begin position="191"/>
        <end position="206"/>
    </location>
</feature>
<dbReference type="EMBL" id="JAKWJU010000002">
    <property type="protein sequence ID" value="MCH6159181.1"/>
    <property type="molecule type" value="Genomic_DNA"/>
</dbReference>
<feature type="site" description="Important for catalytic activity" evidence="7">
    <location>
        <position position="434"/>
    </location>
</feature>
<evidence type="ECO:0000256" key="5">
    <source>
        <dbReference type="ARBA" id="ARBA00023239"/>
    </source>
</evidence>
<accession>A0ABS9SSD3</accession>
<dbReference type="Gene3D" id="3.30.1490.480">
    <property type="entry name" value="Endolytic murein transglycosylase"/>
    <property type="match status" value="1"/>
</dbReference>
<dbReference type="Pfam" id="PF02618">
    <property type="entry name" value="YceG"/>
    <property type="match status" value="1"/>
</dbReference>
<sequence>MTDYGRGQSLPSWHPDDPLFGDQGWDGGRDAAHPGDGGPQAGQYADPYSTGQHQVPHQQGYYGQQPQQGHYGQGGYEGGGPYDTGQGVGATDPRGMPAVDPYNTGQQPGYYAAQQGYPQQHQQQAQGYPGQYAQPGGQAGPDGYLPPHPGGPGGGPGRPEADPETGWDPGPDQGEHAFFADSDDDDEGYDDDHPKRSGRRNRDGDGKRRRGCACLAVSVVLMGGLGTAAYYGYGFYQTYFAPAPDYSGKGSGQVQVKIPDGASIADMGDELQKAGVVKSARAFVEASQAEKKSSGIQPGTYSMRKKMSGAAAVKLMLDPASQNGLIISEGLRAKAIYALVDEKLGEPKGTTEKVAKKARPSQLGLPRFAKGNPEGFLFPSRYSVGEGSAPEDVLRDMVGRAKAEHTKVDLAGQARKVGKTPEEILTIASLIQAEAQQDDEFGKVSRVIYNRLDKDMRLGFDSTINYAKGRSSLDTSVEDTKFKSPYNTYLNPGLPPAPIDNPGHQAIEAALKPTKGNWLYFVTVKPGDTRFTASKAEHDRNVQDFNKEQRKNKENGG</sequence>
<feature type="transmembrane region" description="Helical" evidence="7">
    <location>
        <begin position="212"/>
        <end position="233"/>
    </location>
</feature>
<name>A0ABS9SSD3_9ACTN</name>
<evidence type="ECO:0000256" key="2">
    <source>
        <dbReference type="ARBA" id="ARBA00022692"/>
    </source>
</evidence>
<keyword evidence="10" id="KW-1185">Reference proteome</keyword>
<evidence type="ECO:0000313" key="10">
    <source>
        <dbReference type="Proteomes" id="UP001166784"/>
    </source>
</evidence>
<evidence type="ECO:0000256" key="7">
    <source>
        <dbReference type="HAMAP-Rule" id="MF_02065"/>
    </source>
</evidence>
<feature type="compositionally biased region" description="Basic and acidic residues" evidence="8">
    <location>
        <begin position="535"/>
        <end position="557"/>
    </location>
</feature>
<dbReference type="CDD" id="cd08010">
    <property type="entry name" value="MltG_like"/>
    <property type="match status" value="1"/>
</dbReference>
<keyword evidence="5 7" id="KW-0456">Lyase</keyword>
<keyword evidence="4 7" id="KW-0472">Membrane</keyword>
<feature type="compositionally biased region" description="Gly residues" evidence="8">
    <location>
        <begin position="71"/>
        <end position="88"/>
    </location>
</feature>
<feature type="region of interest" description="Disordered" evidence="8">
    <location>
        <begin position="1"/>
        <end position="209"/>
    </location>
</feature>
<feature type="compositionally biased region" description="Low complexity" evidence="8">
    <location>
        <begin position="51"/>
        <end position="70"/>
    </location>
</feature>
<gene>
    <name evidence="7 9" type="primary">mltG</name>
    <name evidence="9" type="ORF">MMA15_01695</name>
</gene>
<comment type="similarity">
    <text evidence="7">Belongs to the transglycosylase MltG family.</text>
</comment>
<evidence type="ECO:0000256" key="3">
    <source>
        <dbReference type="ARBA" id="ARBA00022989"/>
    </source>
</evidence>